<dbReference type="AlphaFoldDB" id="A0A6L6HTW6"/>
<gene>
    <name evidence="2" type="ORF">GIY56_15680</name>
</gene>
<name>A0A6L6HTW6_9RHOB</name>
<comment type="caution">
    <text evidence="2">The sequence shown here is derived from an EMBL/GenBank/DDBJ whole genome shotgun (WGS) entry which is preliminary data.</text>
</comment>
<evidence type="ECO:0000259" key="1">
    <source>
        <dbReference type="Pfam" id="PF01636"/>
    </source>
</evidence>
<evidence type="ECO:0000313" key="3">
    <source>
        <dbReference type="Proteomes" id="UP000481417"/>
    </source>
</evidence>
<dbReference type="InterPro" id="IPR002575">
    <property type="entry name" value="Aminoglycoside_PTrfase"/>
</dbReference>
<dbReference type="Pfam" id="PF01636">
    <property type="entry name" value="APH"/>
    <property type="match status" value="1"/>
</dbReference>
<keyword evidence="2" id="KW-0808">Transferase</keyword>
<dbReference type="InterPro" id="IPR011009">
    <property type="entry name" value="Kinase-like_dom_sf"/>
</dbReference>
<dbReference type="Gene3D" id="3.30.200.20">
    <property type="entry name" value="Phosphorylase Kinase, domain 1"/>
    <property type="match status" value="1"/>
</dbReference>
<dbReference type="InterPro" id="IPR041726">
    <property type="entry name" value="ACAD10_11_N"/>
</dbReference>
<dbReference type="GO" id="GO:0016740">
    <property type="term" value="F:transferase activity"/>
    <property type="evidence" value="ECO:0007669"/>
    <property type="project" value="UniProtKB-KW"/>
</dbReference>
<sequence>MNTQPETLAPGPGLDIEALRGFLEGFLGRAVHDLAVAPTAGGMSNPTYFVTADGWRAVLRKQPGMKLAKSAHAIDREFRVMGALRDSAVPVPHLYHYEADASLLGTPFYLMEWLEGRVFTEYALPGLSPDQRRAIYASMATTMAAIHRLDFQAAGLGDFGRPGNYFERQISRWSQLWQQYRKGDADNPDLDRMILWLGNRIPDSQLLALCHGDFRIGNLMFHSTEPRVIGVLDWELSTLGHPLVDVAFNTQAWNMAPDENGGVLGIDLAAEGIPAEADYLEAYYAEAGTTERISDFHRAFAMFRGAVGSAGVAWRGEQGNSTLPDSAQVGRRLALAYARRGMEIAARSGL</sequence>
<protein>
    <submittedName>
        <fullName evidence="2">Phosphotransferase</fullName>
    </submittedName>
</protein>
<reference evidence="2 3" key="1">
    <citation type="submission" date="2019-11" db="EMBL/GenBank/DDBJ databases">
        <authorList>
            <person name="Lang L."/>
        </authorList>
    </citation>
    <scope>NUCLEOTIDE SEQUENCE [LARGE SCALE GENOMIC DNA]</scope>
    <source>
        <strain evidence="2 3">YIM 132242</strain>
    </source>
</reference>
<organism evidence="2 3">
    <name type="scientific">Paracoccus lichenicola</name>
    <dbReference type="NCBI Taxonomy" id="2665644"/>
    <lineage>
        <taxon>Bacteria</taxon>
        <taxon>Pseudomonadati</taxon>
        <taxon>Pseudomonadota</taxon>
        <taxon>Alphaproteobacteria</taxon>
        <taxon>Rhodobacterales</taxon>
        <taxon>Paracoccaceae</taxon>
        <taxon>Paracoccus</taxon>
    </lineage>
</organism>
<feature type="domain" description="Aminoglycoside phosphotransferase" evidence="1">
    <location>
        <begin position="38"/>
        <end position="258"/>
    </location>
</feature>
<dbReference type="RefSeq" id="WP_154765809.1">
    <property type="nucleotide sequence ID" value="NZ_WMBT01000014.1"/>
</dbReference>
<dbReference type="EMBL" id="WMBT01000014">
    <property type="protein sequence ID" value="MTE01730.1"/>
    <property type="molecule type" value="Genomic_DNA"/>
</dbReference>
<proteinExistence type="predicted"/>
<dbReference type="PANTHER" id="PTHR47829">
    <property type="entry name" value="HYDROLASE, PUTATIVE (AFU_ORTHOLOGUE AFUA_1G12880)-RELATED"/>
    <property type="match status" value="1"/>
</dbReference>
<dbReference type="CDD" id="cd05154">
    <property type="entry name" value="ACAD10_11_N-like"/>
    <property type="match status" value="1"/>
</dbReference>
<accession>A0A6L6HTW6</accession>
<dbReference type="Proteomes" id="UP000481417">
    <property type="component" value="Unassembled WGS sequence"/>
</dbReference>
<dbReference type="SUPFAM" id="SSF56112">
    <property type="entry name" value="Protein kinase-like (PK-like)"/>
    <property type="match status" value="1"/>
</dbReference>
<evidence type="ECO:0000313" key="2">
    <source>
        <dbReference type="EMBL" id="MTE01730.1"/>
    </source>
</evidence>
<keyword evidence="3" id="KW-1185">Reference proteome</keyword>
<dbReference type="InterPro" id="IPR052898">
    <property type="entry name" value="ACAD10-like"/>
</dbReference>
<dbReference type="PANTHER" id="PTHR47829:SF1">
    <property type="entry name" value="HAD FAMILY PHOSPHATASE"/>
    <property type="match status" value="1"/>
</dbReference>
<dbReference type="Gene3D" id="3.90.1200.10">
    <property type="match status" value="1"/>
</dbReference>